<dbReference type="InterPro" id="IPR011989">
    <property type="entry name" value="ARM-like"/>
</dbReference>
<evidence type="ECO:0000256" key="1">
    <source>
        <dbReference type="SAM" id="Phobius"/>
    </source>
</evidence>
<feature type="transmembrane region" description="Helical" evidence="1">
    <location>
        <begin position="582"/>
        <end position="603"/>
    </location>
</feature>
<dbReference type="RefSeq" id="WP_150479498.1">
    <property type="nucleotide sequence ID" value="NZ_BMTB01000010.1"/>
</dbReference>
<dbReference type="Gene3D" id="1.25.10.10">
    <property type="entry name" value="Leucine-rich Repeat Variant"/>
    <property type="match status" value="1"/>
</dbReference>
<feature type="domain" description="Transglycosylase SLT" evidence="2">
    <location>
        <begin position="941"/>
        <end position="1028"/>
    </location>
</feature>
<protein>
    <recommendedName>
        <fullName evidence="2">Transglycosylase SLT domain-containing protein</fullName>
    </recommendedName>
</protein>
<keyword evidence="1" id="KW-1133">Transmembrane helix</keyword>
<dbReference type="InterPro" id="IPR023346">
    <property type="entry name" value="Lysozyme-like_dom_sf"/>
</dbReference>
<evidence type="ECO:0000313" key="3">
    <source>
        <dbReference type="EMBL" id="QEV23874.1"/>
    </source>
</evidence>
<dbReference type="SUPFAM" id="SSF53955">
    <property type="entry name" value="Lysozyme-like"/>
    <property type="match status" value="1"/>
</dbReference>
<feature type="transmembrane region" description="Helical" evidence="1">
    <location>
        <begin position="509"/>
        <end position="531"/>
    </location>
</feature>
<dbReference type="CDD" id="cd13402">
    <property type="entry name" value="LT_TF-like"/>
    <property type="match status" value="1"/>
</dbReference>
<keyword evidence="1" id="KW-0812">Transmembrane</keyword>
<dbReference type="AlphaFoldDB" id="A0A5J6HYA4"/>
<name>A0A5J6HYA4_STRC4</name>
<reference evidence="3 4" key="1">
    <citation type="submission" date="2017-09" db="EMBL/GenBank/DDBJ databases">
        <authorList>
            <person name="Lee N."/>
            <person name="Cho B.-K."/>
        </authorList>
    </citation>
    <scope>NUCLEOTIDE SEQUENCE [LARGE SCALE GENOMIC DNA]</scope>
    <source>
        <strain evidence="3 4">ATCC 13740</strain>
    </source>
</reference>
<dbReference type="SUPFAM" id="SSF48371">
    <property type="entry name" value="ARM repeat"/>
    <property type="match status" value="1"/>
</dbReference>
<organism evidence="3 4">
    <name type="scientific">Streptomyces coeruleorubidus</name>
    <dbReference type="NCBI Taxonomy" id="116188"/>
    <lineage>
        <taxon>Bacteria</taxon>
        <taxon>Bacillati</taxon>
        <taxon>Actinomycetota</taxon>
        <taxon>Actinomycetes</taxon>
        <taxon>Kitasatosporales</taxon>
        <taxon>Streptomycetaceae</taxon>
        <taxon>Streptomyces</taxon>
    </lineage>
</organism>
<dbReference type="Pfam" id="PF01464">
    <property type="entry name" value="SLT"/>
    <property type="match status" value="1"/>
</dbReference>
<dbReference type="InterPro" id="IPR016024">
    <property type="entry name" value="ARM-type_fold"/>
</dbReference>
<dbReference type="GeneID" id="91415789"/>
<keyword evidence="1" id="KW-0472">Membrane</keyword>
<feature type="transmembrane region" description="Helical" evidence="1">
    <location>
        <begin position="551"/>
        <end position="570"/>
    </location>
</feature>
<feature type="transmembrane region" description="Helical" evidence="1">
    <location>
        <begin position="458"/>
        <end position="480"/>
    </location>
</feature>
<dbReference type="Proteomes" id="UP000326598">
    <property type="component" value="Chromosome"/>
</dbReference>
<gene>
    <name evidence="3" type="ORF">CP976_06770</name>
</gene>
<dbReference type="InterPro" id="IPR008258">
    <property type="entry name" value="Transglycosylase_SLT_dom_1"/>
</dbReference>
<accession>A0A5J6HYA4</accession>
<proteinExistence type="predicted"/>
<dbReference type="EMBL" id="CP023694">
    <property type="protein sequence ID" value="QEV23874.1"/>
    <property type="molecule type" value="Genomic_DNA"/>
</dbReference>
<evidence type="ECO:0000259" key="2">
    <source>
        <dbReference type="Pfam" id="PF01464"/>
    </source>
</evidence>
<dbReference type="KEGG" id="scoe:CP976_06770"/>
<evidence type="ECO:0000313" key="4">
    <source>
        <dbReference type="Proteomes" id="UP000326598"/>
    </source>
</evidence>
<sequence length="1109" mass="115547">MATGGTLVGRGYVSIRPEFEGDWSREVSSQTSRAGAAGGSAFSKAFGGVLGAGLKTITRGFGVQLAAAMAPAAGAAGVLATATLAAASAQTALQIGLSGVSDAVSEAFNPTSPEKFNEAMAKLSPNARSFVTELRSMKPAIDGLRLAVQDRLFAGLDKTMATAAKTTLPIFRNSLVNSAGALNLMGQNLANTAIGLGKSGALGTALSHANEGLYNLSRAPSVLLQGLFQVGAAAGPSFAKLTAAGGSALDTLSERMTGAFSSGAMQDFIETGVDVLMDLAGILSDAFASVGNILKAASDAGGQALAIVGSLFEELRRITAMPEVQAALRTIFASIAQIAGAIAPVIGSVLQAVMPLIAAIAPVVAQLATALGPVLQQLATTLGKALAPIIDALLPVLSLVGEAVVQIMQAITPLLEPIGKLLGAMIDALMPVLKPIIDIVVQLVDVLVGPLGQIINQLIPYIGLLGQVMGQVFAGLTPLIAPLVDIVGYLAQVFADVYVQLIQTVMDAIVPMIPAIMQLVSVLVTLAMQVIQALMPSLEDLIGAGLQLLDAVLPLVPMFAELAAMMLGLVTKALAVILPPLISFAGWLISGLAGAISAVIGWVSSLIKWLTKNLGPAFRWLNEKVVQPVWRAIQGAIRYAWENVIRPLFSGIKLGIQGVGAVFRWLRDKVVTPVWNGIKGSISFVWEKGIRPAFDALKKAIGKVGGAFGTAKDAIKKAWDKIRDATKAPINFVLRTVWNGGVVKAWKKISDWVPGLPKLKELPLLAQGGTVPARPGVFNRPTAIVGEGRSQYPEFVIPTDPRYRGRALSLWEAAGGQLMADGGILGDLWGGIKNVGSKIGGAISSAADFLTDPGKALEKLLGNLTKPLDAIKGSAFGRLALALPKSIFKGLKDLVTGGGDAVAGVGPGAGSGVQRWRGVVRQALGLVGQPLSYDNITLRRMNQESGGNPTIVNKWDSNWEAGYPSVGLMQVIRPTFQRHAGRFRNKGPFSYGVSVDPLANVYASMRYALAAYGSLPRAYNRAGGYDDGGWLGPGQIGVNNLRQPEAVLTPTQWRTMQSAAAAGATGGLQAGDALRLVVDDHEFTAYIDVRADGRVQRGNQQLVQVLNAS</sequence>